<dbReference type="PROSITE" id="PS51354">
    <property type="entry name" value="GLUTAREDOXIN_2"/>
    <property type="match status" value="1"/>
</dbReference>
<dbReference type="PANTHER" id="PTHR10293">
    <property type="entry name" value="GLUTAREDOXIN FAMILY MEMBER"/>
    <property type="match status" value="1"/>
</dbReference>
<keyword evidence="6" id="KW-1185">Reference proteome</keyword>
<name>A0AAN6BV55_FUSAU</name>
<keyword evidence="2" id="KW-0408">Iron</keyword>
<dbReference type="PANTHER" id="PTHR10293:SF73">
    <property type="entry name" value="GLUTAREDOXIN-3"/>
    <property type="match status" value="1"/>
</dbReference>
<keyword evidence="1" id="KW-0479">Metal-binding</keyword>
<gene>
    <name evidence="5" type="ORF">FAUST_11044</name>
</gene>
<dbReference type="GO" id="GO:0006879">
    <property type="term" value="P:intracellular iron ion homeostasis"/>
    <property type="evidence" value="ECO:0007669"/>
    <property type="project" value="TreeGrafter"/>
</dbReference>
<evidence type="ECO:0000313" key="5">
    <source>
        <dbReference type="EMBL" id="KAF5228497.1"/>
    </source>
</evidence>
<proteinExistence type="predicted"/>
<dbReference type="Gene3D" id="3.40.30.10">
    <property type="entry name" value="Glutaredoxin"/>
    <property type="match status" value="1"/>
</dbReference>
<protein>
    <recommendedName>
        <fullName evidence="4">Glutaredoxin domain-containing protein</fullName>
    </recommendedName>
</protein>
<dbReference type="Proteomes" id="UP000537989">
    <property type="component" value="Unassembled WGS sequence"/>
</dbReference>
<dbReference type="InterPro" id="IPR033658">
    <property type="entry name" value="GRX_PICOT-like"/>
</dbReference>
<dbReference type="CDD" id="cd03028">
    <property type="entry name" value="GRX_PICOT_like"/>
    <property type="match status" value="1"/>
</dbReference>
<dbReference type="AlphaFoldDB" id="A0AAN6BV55"/>
<evidence type="ECO:0000256" key="1">
    <source>
        <dbReference type="ARBA" id="ARBA00022723"/>
    </source>
</evidence>
<comment type="caution">
    <text evidence="5">The sequence shown here is derived from an EMBL/GenBank/DDBJ whole genome shotgun (WGS) entry which is preliminary data.</text>
</comment>
<dbReference type="GO" id="GO:0046872">
    <property type="term" value="F:metal ion binding"/>
    <property type="evidence" value="ECO:0007669"/>
    <property type="project" value="UniProtKB-KW"/>
</dbReference>
<dbReference type="InterPro" id="IPR036249">
    <property type="entry name" value="Thioredoxin-like_sf"/>
</dbReference>
<dbReference type="GO" id="GO:0051537">
    <property type="term" value="F:2 iron, 2 sulfur cluster binding"/>
    <property type="evidence" value="ECO:0007669"/>
    <property type="project" value="TreeGrafter"/>
</dbReference>
<dbReference type="SUPFAM" id="SSF52833">
    <property type="entry name" value="Thioredoxin-like"/>
    <property type="match status" value="1"/>
</dbReference>
<dbReference type="Pfam" id="PF00462">
    <property type="entry name" value="Glutaredoxin"/>
    <property type="match status" value="1"/>
</dbReference>
<accession>A0AAN6BV55</accession>
<evidence type="ECO:0000259" key="4">
    <source>
        <dbReference type="Pfam" id="PF00462"/>
    </source>
</evidence>
<dbReference type="InterPro" id="IPR004480">
    <property type="entry name" value="Monothiol_GRX-rel"/>
</dbReference>
<dbReference type="GO" id="GO:0015036">
    <property type="term" value="F:disulfide oxidoreductase activity"/>
    <property type="evidence" value="ECO:0007669"/>
    <property type="project" value="UniProtKB-ARBA"/>
</dbReference>
<dbReference type="GO" id="GO:0005829">
    <property type="term" value="C:cytosol"/>
    <property type="evidence" value="ECO:0007669"/>
    <property type="project" value="TreeGrafter"/>
</dbReference>
<evidence type="ECO:0000313" key="6">
    <source>
        <dbReference type="Proteomes" id="UP000537989"/>
    </source>
</evidence>
<dbReference type="FunFam" id="3.40.30.10:FF:000012">
    <property type="entry name" value="Monothiol glutaredoxin"/>
    <property type="match status" value="1"/>
</dbReference>
<dbReference type="GO" id="GO:0005634">
    <property type="term" value="C:nucleus"/>
    <property type="evidence" value="ECO:0007669"/>
    <property type="project" value="TreeGrafter"/>
</dbReference>
<organism evidence="5 6">
    <name type="scientific">Fusarium austroamericanum</name>
    <dbReference type="NCBI Taxonomy" id="282268"/>
    <lineage>
        <taxon>Eukaryota</taxon>
        <taxon>Fungi</taxon>
        <taxon>Dikarya</taxon>
        <taxon>Ascomycota</taxon>
        <taxon>Pezizomycotina</taxon>
        <taxon>Sordariomycetes</taxon>
        <taxon>Hypocreomycetidae</taxon>
        <taxon>Hypocreales</taxon>
        <taxon>Nectriaceae</taxon>
        <taxon>Fusarium</taxon>
    </lineage>
</organism>
<dbReference type="InterPro" id="IPR002109">
    <property type="entry name" value="Glutaredoxin"/>
</dbReference>
<reference evidence="5 6" key="1">
    <citation type="submission" date="2020-02" db="EMBL/GenBank/DDBJ databases">
        <title>Identification and distribution of gene clusters putatively required for synthesis of sphingolipid metabolism inhibitors in phylogenetically diverse species of the filamentous fungus Fusarium.</title>
        <authorList>
            <person name="Kim H.-S."/>
            <person name="Busman M."/>
            <person name="Brown D.W."/>
            <person name="Divon H."/>
            <person name="Uhlig S."/>
            <person name="Proctor R.H."/>
        </authorList>
    </citation>
    <scope>NUCLEOTIDE SEQUENCE [LARGE SCALE GENOMIC DNA]</scope>
    <source>
        <strain evidence="5 6">NRRL 2903</strain>
    </source>
</reference>
<sequence length="150" mass="17082">MSVDTKIAPKVDNLPHMADMFTSEPSDPTSSFEQSQEALVARLSELVNTGPVMLFMKGTPKSPVCRFSRRIVRLLDNHKVLYSTFNVISDEDVRQGLKWFGEWPTFPQLWVNGELVGGLDIVREEFNTKPNYLSEHTVEDDVAFKHGQRI</sequence>
<keyword evidence="3" id="KW-0411">Iron-sulfur</keyword>
<evidence type="ECO:0000256" key="3">
    <source>
        <dbReference type="ARBA" id="ARBA00023014"/>
    </source>
</evidence>
<dbReference type="EMBL" id="JAAMOD010000463">
    <property type="protein sequence ID" value="KAF5228497.1"/>
    <property type="molecule type" value="Genomic_DNA"/>
</dbReference>
<feature type="domain" description="Glutaredoxin" evidence="4">
    <location>
        <begin position="52"/>
        <end position="116"/>
    </location>
</feature>
<evidence type="ECO:0000256" key="2">
    <source>
        <dbReference type="ARBA" id="ARBA00023004"/>
    </source>
</evidence>